<protein>
    <recommendedName>
        <fullName evidence="4">Holin</fullName>
    </recommendedName>
</protein>
<feature type="transmembrane region" description="Helical" evidence="1">
    <location>
        <begin position="23"/>
        <end position="45"/>
    </location>
</feature>
<dbReference type="Proteomes" id="UP000075573">
    <property type="component" value="Unassembled WGS sequence"/>
</dbReference>
<keyword evidence="1" id="KW-0812">Transmembrane</keyword>
<gene>
    <name evidence="2" type="ORF">AD929_01575</name>
</gene>
<evidence type="ECO:0000313" key="2">
    <source>
        <dbReference type="EMBL" id="KXV02866.1"/>
    </source>
</evidence>
<dbReference type="RefSeq" id="WP_062493755.1">
    <property type="nucleotide sequence ID" value="NZ_LHZB01000080.1"/>
</dbReference>
<keyword evidence="1" id="KW-0472">Membrane</keyword>
<dbReference type="PATRIC" id="fig|442.7.peg.3494"/>
<keyword evidence="1" id="KW-1133">Transmembrane helix</keyword>
<name>A0A149QZW9_9PROT</name>
<evidence type="ECO:0000256" key="1">
    <source>
        <dbReference type="SAM" id="Phobius"/>
    </source>
</evidence>
<sequence>MMLPTLPPRPPTSTQHTTERVKLFASGCQSLALAILGAGIVAPLFTGAAVPMWQRLAAALAAAAFEIAASTLLGYIPNTEVTPTETEHDE</sequence>
<proteinExistence type="predicted"/>
<dbReference type="AlphaFoldDB" id="A0A149QZW9"/>
<evidence type="ECO:0000313" key="3">
    <source>
        <dbReference type="Proteomes" id="UP000075573"/>
    </source>
</evidence>
<organism evidence="2 3">
    <name type="scientific">Gluconobacter potus</name>
    <dbReference type="NCBI Taxonomy" id="2724927"/>
    <lineage>
        <taxon>Bacteria</taxon>
        <taxon>Pseudomonadati</taxon>
        <taxon>Pseudomonadota</taxon>
        <taxon>Alphaproteobacteria</taxon>
        <taxon>Acetobacterales</taxon>
        <taxon>Acetobacteraceae</taxon>
        <taxon>Gluconobacter</taxon>
    </lineage>
</organism>
<reference evidence="2 3" key="1">
    <citation type="submission" date="2015-06" db="EMBL/GenBank/DDBJ databases">
        <title>Improved classification and identification of acetic acid bacteria using matrix-assisted laser desorption/ionization time-of-flight mass spectrometry; Gluconobacter nephelii and Gluconobacter uchimurae are later heterotypic synonyms of Gluconobacter japonicus and Gluconobacter oxydans, respectively.</title>
        <authorList>
            <person name="Li L."/>
            <person name="Cleenwerck I."/>
            <person name="De Vuyst L."/>
            <person name="Vandamme P."/>
        </authorList>
    </citation>
    <scope>NUCLEOTIDE SEQUENCE [LARGE SCALE GENOMIC DNA]</scope>
    <source>
        <strain evidence="2 3">LMG 1764</strain>
    </source>
</reference>
<comment type="caution">
    <text evidence="2">The sequence shown here is derived from an EMBL/GenBank/DDBJ whole genome shotgun (WGS) entry which is preliminary data.</text>
</comment>
<dbReference type="EMBL" id="LHZB01000080">
    <property type="protein sequence ID" value="KXV02866.1"/>
    <property type="molecule type" value="Genomic_DNA"/>
</dbReference>
<evidence type="ECO:0008006" key="4">
    <source>
        <dbReference type="Google" id="ProtNLM"/>
    </source>
</evidence>
<accession>A0A149QZW9</accession>